<proteinExistence type="predicted"/>
<sequence>MHRVISNECDLLRICQDILPGERKQYNCPSFSCETKIYIPSWVKINAEISKYIITP</sequence>
<evidence type="ECO:0000313" key="1">
    <source>
        <dbReference type="Proteomes" id="UP000036681"/>
    </source>
</evidence>
<evidence type="ECO:0000313" key="2">
    <source>
        <dbReference type="WBParaSite" id="ALUE_0001264301-mRNA-1"/>
    </source>
</evidence>
<keyword evidence="1" id="KW-1185">Reference proteome</keyword>
<reference evidence="2" key="1">
    <citation type="submission" date="2023-03" db="UniProtKB">
        <authorList>
            <consortium name="WormBaseParasite"/>
        </authorList>
    </citation>
    <scope>IDENTIFICATION</scope>
</reference>
<organism evidence="1 2">
    <name type="scientific">Ascaris lumbricoides</name>
    <name type="common">Giant roundworm</name>
    <dbReference type="NCBI Taxonomy" id="6252"/>
    <lineage>
        <taxon>Eukaryota</taxon>
        <taxon>Metazoa</taxon>
        <taxon>Ecdysozoa</taxon>
        <taxon>Nematoda</taxon>
        <taxon>Chromadorea</taxon>
        <taxon>Rhabditida</taxon>
        <taxon>Spirurina</taxon>
        <taxon>Ascaridomorpha</taxon>
        <taxon>Ascaridoidea</taxon>
        <taxon>Ascarididae</taxon>
        <taxon>Ascaris</taxon>
    </lineage>
</organism>
<name>A0A9J2PT47_ASCLU</name>
<accession>A0A9J2PT47</accession>
<dbReference type="AlphaFoldDB" id="A0A9J2PT47"/>
<dbReference type="Proteomes" id="UP000036681">
    <property type="component" value="Unplaced"/>
</dbReference>
<protein>
    <submittedName>
        <fullName evidence="2">Uncharacterized protein</fullName>
    </submittedName>
</protein>
<dbReference type="WBParaSite" id="ALUE_0001264301-mRNA-1">
    <property type="protein sequence ID" value="ALUE_0001264301-mRNA-1"/>
    <property type="gene ID" value="ALUE_0001264301"/>
</dbReference>